<dbReference type="Pfam" id="PF00501">
    <property type="entry name" value="AMP-binding"/>
    <property type="match status" value="1"/>
</dbReference>
<proteinExistence type="predicted"/>
<dbReference type="RefSeq" id="WP_280529456.1">
    <property type="nucleotide sequence ID" value="NZ_AP024145.1"/>
</dbReference>
<dbReference type="KEGG" id="mind:mvi_51850"/>
<dbReference type="EMBL" id="AP024145">
    <property type="protein sequence ID" value="BCM86724.1"/>
    <property type="molecule type" value="Genomic_DNA"/>
</dbReference>
<evidence type="ECO:0008006" key="7">
    <source>
        <dbReference type="Google" id="ProtNLM"/>
    </source>
</evidence>
<dbReference type="InterPro" id="IPR000873">
    <property type="entry name" value="AMP-dep_synth/lig_dom"/>
</dbReference>
<evidence type="ECO:0000256" key="2">
    <source>
        <dbReference type="SAM" id="MobiDB-lite"/>
    </source>
</evidence>
<evidence type="ECO:0000259" key="4">
    <source>
        <dbReference type="Pfam" id="PF18818"/>
    </source>
</evidence>
<dbReference type="InterPro" id="IPR041459">
    <property type="entry name" value="MPTase-PolyVal"/>
</dbReference>
<evidence type="ECO:0000259" key="3">
    <source>
        <dbReference type="Pfam" id="PF00501"/>
    </source>
</evidence>
<name>A0A8H8WZ04_9HYPH</name>
<dbReference type="GO" id="GO:0031177">
    <property type="term" value="F:phosphopantetheine binding"/>
    <property type="evidence" value="ECO:0007669"/>
    <property type="project" value="TreeGrafter"/>
</dbReference>
<dbReference type="InterPro" id="IPR042099">
    <property type="entry name" value="ANL_N_sf"/>
</dbReference>
<feature type="domain" description="Polyvalent protein metallopeptidase" evidence="4">
    <location>
        <begin position="406"/>
        <end position="469"/>
    </location>
</feature>
<feature type="compositionally biased region" description="Low complexity" evidence="2">
    <location>
        <begin position="543"/>
        <end position="552"/>
    </location>
</feature>
<reference evidence="5" key="1">
    <citation type="submission" date="2020-11" db="EMBL/GenBank/DDBJ databases">
        <title>Complete genome sequence of a novel pathogenic Methylobacterium strain isolated from rice in Vietnam.</title>
        <authorList>
            <person name="Lai K."/>
            <person name="Okazaki S."/>
            <person name="Higashi K."/>
            <person name="Mori H."/>
            <person name="Toyoda A."/>
            <person name="Kurokawa K."/>
        </authorList>
    </citation>
    <scope>NUCLEOTIDE SEQUENCE</scope>
    <source>
        <strain evidence="5">VL1</strain>
    </source>
</reference>
<accession>A0A8H8WZ04</accession>
<dbReference type="Proteomes" id="UP000663508">
    <property type="component" value="Chromosome"/>
</dbReference>
<dbReference type="Gene3D" id="3.40.50.12780">
    <property type="entry name" value="N-terminal domain of ligase-like"/>
    <property type="match status" value="1"/>
</dbReference>
<dbReference type="PANTHER" id="PTHR45527">
    <property type="entry name" value="NONRIBOSOMAL PEPTIDE SYNTHETASE"/>
    <property type="match status" value="1"/>
</dbReference>
<feature type="compositionally biased region" description="Low complexity" evidence="2">
    <location>
        <begin position="560"/>
        <end position="569"/>
    </location>
</feature>
<sequence>MPVAPQQPSERRAAIYHGAGVRIVLTCSTADGRDEEGGPTCLTWQKACRAEPSAEPSAEPVTVPADRPAYVIYTSGSTGTPKGVVISHAAALNTCADVTRRNGVGHGDRVLGLSALHFDLSIYDVFGVLGAGGALVLVDEEQRRDPAAWCAAIRTHGVSVWNTVPALFDMLLTYAEGVGADAPASLRLVLLSGDWVGLDLAPRYRRFRPDGRFVAMGGATEAAIWSNAFVVDAIDPAWRSIPYGFPLANQAYRVVDPLGRDCPDRVPGELWIGGDGVALGYLGAPERTAEQFVEQHGARWYRTGDFGCYWPDGMLEFLGRRDRQVKVGGHRIELGEIDAALRGLPGIRRGVTLALGDRDKRLVAFAVAGEGADEDRLDLPAVLAATDASPLPSAEAGDEGRVAGFHRLARDLTSRFGSEGYAREELVAEISAAYLCASLGIVPTVRHADYIAAWLEVLRGDPRAIVAASGLASRSAEWLLARLPAEYGFAPETPEADGAGNGDGEAAAAAALPEREAARCGSSPGPGRPPTRTRRASARRTGESGSASRRPCPCSPRPLPSDSSASRKR</sequence>
<keyword evidence="1" id="KW-0436">Ligase</keyword>
<dbReference type="InterPro" id="IPR045851">
    <property type="entry name" value="AMP-bd_C_sf"/>
</dbReference>
<dbReference type="GO" id="GO:0016874">
    <property type="term" value="F:ligase activity"/>
    <property type="evidence" value="ECO:0007669"/>
    <property type="project" value="UniProtKB-KW"/>
</dbReference>
<dbReference type="SUPFAM" id="SSF56801">
    <property type="entry name" value="Acetyl-CoA synthetase-like"/>
    <property type="match status" value="1"/>
</dbReference>
<organism evidence="5 6">
    <name type="scientific">Methylobacterium indicum</name>
    <dbReference type="NCBI Taxonomy" id="1775910"/>
    <lineage>
        <taxon>Bacteria</taxon>
        <taxon>Pseudomonadati</taxon>
        <taxon>Pseudomonadota</taxon>
        <taxon>Alphaproteobacteria</taxon>
        <taxon>Hyphomicrobiales</taxon>
        <taxon>Methylobacteriaceae</taxon>
        <taxon>Methylobacterium</taxon>
    </lineage>
</organism>
<feature type="region of interest" description="Disordered" evidence="2">
    <location>
        <begin position="491"/>
        <end position="569"/>
    </location>
</feature>
<dbReference type="PROSITE" id="PS00455">
    <property type="entry name" value="AMP_BINDING"/>
    <property type="match status" value="1"/>
</dbReference>
<evidence type="ECO:0000313" key="5">
    <source>
        <dbReference type="EMBL" id="BCM86724.1"/>
    </source>
</evidence>
<dbReference type="AlphaFoldDB" id="A0A8H8WZ04"/>
<gene>
    <name evidence="5" type="ORF">mvi_51850</name>
</gene>
<dbReference type="GO" id="GO:0044550">
    <property type="term" value="P:secondary metabolite biosynthetic process"/>
    <property type="evidence" value="ECO:0007669"/>
    <property type="project" value="TreeGrafter"/>
</dbReference>
<dbReference type="PANTHER" id="PTHR45527:SF10">
    <property type="entry name" value="PYOCHELIN SYNTHASE PCHF"/>
    <property type="match status" value="1"/>
</dbReference>
<evidence type="ECO:0000256" key="1">
    <source>
        <dbReference type="ARBA" id="ARBA00022598"/>
    </source>
</evidence>
<dbReference type="NCBIfam" id="TIGR01733">
    <property type="entry name" value="AA-adenyl-dom"/>
    <property type="match status" value="1"/>
</dbReference>
<protein>
    <recommendedName>
        <fullName evidence="7">AMP-dependent synthetase/ligase domain-containing protein</fullName>
    </recommendedName>
</protein>
<dbReference type="InterPro" id="IPR020845">
    <property type="entry name" value="AMP-binding_CS"/>
</dbReference>
<dbReference type="InterPro" id="IPR010071">
    <property type="entry name" value="AA_adenyl_dom"/>
</dbReference>
<dbReference type="Gene3D" id="3.30.300.30">
    <property type="match status" value="1"/>
</dbReference>
<evidence type="ECO:0000313" key="6">
    <source>
        <dbReference type="Proteomes" id="UP000663508"/>
    </source>
</evidence>
<dbReference type="GO" id="GO:0043041">
    <property type="term" value="P:amino acid activation for nonribosomal peptide biosynthetic process"/>
    <property type="evidence" value="ECO:0007669"/>
    <property type="project" value="TreeGrafter"/>
</dbReference>
<dbReference type="Pfam" id="PF18818">
    <property type="entry name" value="MPTase-PolyVal"/>
    <property type="match status" value="1"/>
</dbReference>
<dbReference type="GO" id="GO:0005737">
    <property type="term" value="C:cytoplasm"/>
    <property type="evidence" value="ECO:0007669"/>
    <property type="project" value="TreeGrafter"/>
</dbReference>
<feature type="domain" description="AMP-dependent synthetase/ligase" evidence="3">
    <location>
        <begin position="2"/>
        <end position="282"/>
    </location>
</feature>